<proteinExistence type="predicted"/>
<evidence type="ECO:0000313" key="2">
    <source>
        <dbReference type="Proteomes" id="UP001060215"/>
    </source>
</evidence>
<gene>
    <name evidence="1" type="ORF">LOK49_LG08G01757</name>
</gene>
<protein>
    <submittedName>
        <fullName evidence="1">Sucrose transport protein SUC2</fullName>
    </submittedName>
</protein>
<accession>A0ACC0GP58</accession>
<dbReference type="EMBL" id="CM045766">
    <property type="protein sequence ID" value="KAI8002973.1"/>
    <property type="molecule type" value="Genomic_DNA"/>
</dbReference>
<comment type="caution">
    <text evidence="1">The sequence shown here is derived from an EMBL/GenBank/DDBJ whole genome shotgun (WGS) entry which is preliminary data.</text>
</comment>
<evidence type="ECO:0000313" key="1">
    <source>
        <dbReference type="EMBL" id="KAI8002973.1"/>
    </source>
</evidence>
<sequence length="280" mass="30359">MINGGMFQEIAKINGEAVRGLQPKISIWTNGGGGESGDGGAIKEVVGVYRMLPPLFKTVHEQTGMLPPTWMDALPDSNNEEPFVAPIENNISIVTLGKGEEAVVPTGFFQQFALALKSLSKPIWILLFVTSLNWTGWFPFLLYDTDWMGKEVYGGRVRGTSVEKELYHEGVSAGALELVWYVLTLAITSLAMEPLVQVLGGMKQVWGLGNFLLAIGMAMTVVITYMADHARSVATTTATTVGNANYLVPPPPEVKWASLCLFALLGIPQAVSTSNQCFLF</sequence>
<keyword evidence="2" id="KW-1185">Reference proteome</keyword>
<organism evidence="1 2">
    <name type="scientific">Camellia lanceoleosa</name>
    <dbReference type="NCBI Taxonomy" id="1840588"/>
    <lineage>
        <taxon>Eukaryota</taxon>
        <taxon>Viridiplantae</taxon>
        <taxon>Streptophyta</taxon>
        <taxon>Embryophyta</taxon>
        <taxon>Tracheophyta</taxon>
        <taxon>Spermatophyta</taxon>
        <taxon>Magnoliopsida</taxon>
        <taxon>eudicotyledons</taxon>
        <taxon>Gunneridae</taxon>
        <taxon>Pentapetalae</taxon>
        <taxon>asterids</taxon>
        <taxon>Ericales</taxon>
        <taxon>Theaceae</taxon>
        <taxon>Camellia</taxon>
    </lineage>
</organism>
<name>A0ACC0GP58_9ERIC</name>
<dbReference type="Proteomes" id="UP001060215">
    <property type="component" value="Chromosome 9"/>
</dbReference>
<reference evidence="1 2" key="1">
    <citation type="journal article" date="2022" name="Plant J.">
        <title>Chromosome-level genome of Camellia lanceoleosa provides a valuable resource for understanding genome evolution and self-incompatibility.</title>
        <authorList>
            <person name="Gong W."/>
            <person name="Xiao S."/>
            <person name="Wang L."/>
            <person name="Liao Z."/>
            <person name="Chang Y."/>
            <person name="Mo W."/>
            <person name="Hu G."/>
            <person name="Li W."/>
            <person name="Zhao G."/>
            <person name="Zhu H."/>
            <person name="Hu X."/>
            <person name="Ji K."/>
            <person name="Xiang X."/>
            <person name="Song Q."/>
            <person name="Yuan D."/>
            <person name="Jin S."/>
            <person name="Zhang L."/>
        </authorList>
    </citation>
    <scope>NUCLEOTIDE SEQUENCE [LARGE SCALE GENOMIC DNA]</scope>
    <source>
        <strain evidence="1">SQ_2022a</strain>
    </source>
</reference>